<reference evidence="2 3" key="3">
    <citation type="journal article" date="2017" name="G3 (Bethesda)">
        <title>Comparative analysis highlights variable genome content of wheat rusts and divergence of the mating loci.</title>
        <authorList>
            <person name="Cuomo C.A."/>
            <person name="Bakkeren G."/>
            <person name="Khalil H.B."/>
            <person name="Panwar V."/>
            <person name="Joly D."/>
            <person name="Linning R."/>
            <person name="Sakthikumar S."/>
            <person name="Song X."/>
            <person name="Adiconis X."/>
            <person name="Fan L."/>
            <person name="Goldberg J.M."/>
            <person name="Levin J.Z."/>
            <person name="Young S."/>
            <person name="Zeng Q."/>
            <person name="Anikster Y."/>
            <person name="Bruce M."/>
            <person name="Wang M."/>
            <person name="Yin C."/>
            <person name="McCallum B."/>
            <person name="Szabo L.J."/>
            <person name="Hulbert S."/>
            <person name="Chen X."/>
            <person name="Fellers J.P."/>
        </authorList>
    </citation>
    <scope>NUCLEOTIDE SEQUENCE</scope>
    <source>
        <strain evidence="2">isolate 1-1 / race 1 (BBBD)</strain>
        <strain evidence="3">Isolate 1-1 / race 1 (BBBD)</strain>
    </source>
</reference>
<dbReference type="InterPro" id="IPR003423">
    <property type="entry name" value="OMP_efflux"/>
</dbReference>
<dbReference type="EMBL" id="ADAS02014721">
    <property type="protein sequence ID" value="OAV84578.1"/>
    <property type="molecule type" value="Genomic_DNA"/>
</dbReference>
<dbReference type="VEuPathDB" id="FungiDB:PTTG_31178"/>
<sequence length="130" mass="14334">PTLKPVLALPPLDSLLAAARQNNPEYLLEQTNLTYQEQNLRYQRALRLPDLTTGIEYDKANSYVPNFVGLTLSLPLPVFNRNQGNIAAAGFAIKQQEASVGAADQRLVADVQNAVQQWQISQQLQASTDT</sequence>
<dbReference type="Pfam" id="PF02321">
    <property type="entry name" value="OEP"/>
    <property type="match status" value="1"/>
</dbReference>
<organism evidence="1">
    <name type="scientific">Puccinia triticina (isolate 1-1 / race 1 (BBBD))</name>
    <name type="common">Brown leaf rust fungus</name>
    <dbReference type="NCBI Taxonomy" id="630390"/>
    <lineage>
        <taxon>Eukaryota</taxon>
        <taxon>Fungi</taxon>
        <taxon>Dikarya</taxon>
        <taxon>Basidiomycota</taxon>
        <taxon>Pucciniomycotina</taxon>
        <taxon>Pucciniomycetes</taxon>
        <taxon>Pucciniales</taxon>
        <taxon>Pucciniaceae</taxon>
        <taxon>Puccinia</taxon>
    </lineage>
</organism>
<keyword evidence="3" id="KW-1185">Reference proteome</keyword>
<dbReference type="Gene3D" id="1.20.1600.10">
    <property type="entry name" value="Outer membrane efflux proteins (OEP)"/>
    <property type="match status" value="1"/>
</dbReference>
<protein>
    <recommendedName>
        <fullName evidence="4">TolC family protein</fullName>
    </recommendedName>
</protein>
<evidence type="ECO:0000313" key="1">
    <source>
        <dbReference type="EMBL" id="OAV84578.1"/>
    </source>
</evidence>
<dbReference type="SUPFAM" id="SSF56954">
    <property type="entry name" value="Outer membrane efflux proteins (OEP)"/>
    <property type="match status" value="1"/>
</dbReference>
<gene>
    <name evidence="1" type="ORF">PTTG_31178</name>
</gene>
<dbReference type="Proteomes" id="UP000005240">
    <property type="component" value="Unassembled WGS sequence"/>
</dbReference>
<dbReference type="EnsemblFungi" id="PTTG_31178-t43_1">
    <property type="protein sequence ID" value="PTTG_31178-t43_1-p1"/>
    <property type="gene ID" value="PTTG_31178"/>
</dbReference>
<dbReference type="OrthoDB" id="447811at2759"/>
<reference evidence="1" key="1">
    <citation type="submission" date="2009-11" db="EMBL/GenBank/DDBJ databases">
        <authorList>
            <consortium name="The Broad Institute Genome Sequencing Platform"/>
            <person name="Ward D."/>
            <person name="Feldgarden M."/>
            <person name="Earl A."/>
            <person name="Young S.K."/>
            <person name="Zeng Q."/>
            <person name="Koehrsen M."/>
            <person name="Alvarado L."/>
            <person name="Berlin A."/>
            <person name="Bochicchio J."/>
            <person name="Borenstein D."/>
            <person name="Chapman S.B."/>
            <person name="Chen Z."/>
            <person name="Engels R."/>
            <person name="Freedman E."/>
            <person name="Gellesch M."/>
            <person name="Goldberg J."/>
            <person name="Griggs A."/>
            <person name="Gujja S."/>
            <person name="Heilman E."/>
            <person name="Heiman D."/>
            <person name="Hepburn T."/>
            <person name="Howarth C."/>
            <person name="Jen D."/>
            <person name="Larson L."/>
            <person name="Lewis B."/>
            <person name="Mehta T."/>
            <person name="Park D."/>
            <person name="Pearson M."/>
            <person name="Roberts A."/>
            <person name="Saif S."/>
            <person name="Shea T."/>
            <person name="Shenoy N."/>
            <person name="Sisk P."/>
            <person name="Stolte C."/>
            <person name="Sykes S."/>
            <person name="Thomson T."/>
            <person name="Walk T."/>
            <person name="White J."/>
            <person name="Yandava C."/>
            <person name="Izard J."/>
            <person name="Baranova O.V."/>
            <person name="Blanton J.M."/>
            <person name="Tanner A.C."/>
            <person name="Dewhirst F.E."/>
            <person name="Haas B."/>
            <person name="Nusbaum C."/>
            <person name="Birren B."/>
        </authorList>
    </citation>
    <scope>NUCLEOTIDE SEQUENCE [LARGE SCALE GENOMIC DNA]</scope>
    <source>
        <strain evidence="1">1-1 BBBD Race 1</strain>
    </source>
</reference>
<name>A0A180FWL9_PUCT1</name>
<feature type="non-terminal residue" evidence="1">
    <location>
        <position position="130"/>
    </location>
</feature>
<reference evidence="1" key="2">
    <citation type="submission" date="2016-05" db="EMBL/GenBank/DDBJ databases">
        <title>Comparative analysis highlights variable genome content of wheat rusts and divergence of the mating loci.</title>
        <authorList>
            <person name="Cuomo C.A."/>
            <person name="Bakkeren G."/>
            <person name="Szabo L."/>
            <person name="Khalil H."/>
            <person name="Joly D."/>
            <person name="Goldberg J."/>
            <person name="Young S."/>
            <person name="Zeng Q."/>
            <person name="Fellers J."/>
        </authorList>
    </citation>
    <scope>NUCLEOTIDE SEQUENCE [LARGE SCALE GENOMIC DNA]</scope>
    <source>
        <strain evidence="1">1-1 BBBD Race 1</strain>
    </source>
</reference>
<dbReference type="GO" id="GO:0015562">
    <property type="term" value="F:efflux transmembrane transporter activity"/>
    <property type="evidence" value="ECO:0007669"/>
    <property type="project" value="InterPro"/>
</dbReference>
<accession>A0A180FWL9</accession>
<reference evidence="2" key="4">
    <citation type="submission" date="2025-05" db="UniProtKB">
        <authorList>
            <consortium name="EnsemblFungi"/>
        </authorList>
    </citation>
    <scope>IDENTIFICATION</scope>
    <source>
        <strain evidence="2">isolate 1-1 / race 1 (BBBD)</strain>
    </source>
</reference>
<feature type="non-terminal residue" evidence="1">
    <location>
        <position position="1"/>
    </location>
</feature>
<evidence type="ECO:0000313" key="2">
    <source>
        <dbReference type="EnsemblFungi" id="PTTG_31178-t43_1-p1"/>
    </source>
</evidence>
<proteinExistence type="predicted"/>
<evidence type="ECO:0000313" key="3">
    <source>
        <dbReference type="Proteomes" id="UP000005240"/>
    </source>
</evidence>
<dbReference type="AlphaFoldDB" id="A0A180FWL9"/>
<evidence type="ECO:0008006" key="4">
    <source>
        <dbReference type="Google" id="ProtNLM"/>
    </source>
</evidence>